<feature type="region of interest" description="Disordered" evidence="1">
    <location>
        <begin position="219"/>
        <end position="258"/>
    </location>
</feature>
<feature type="transmembrane region" description="Helical" evidence="2">
    <location>
        <begin position="30"/>
        <end position="50"/>
    </location>
</feature>
<feature type="compositionally biased region" description="Polar residues" evidence="1">
    <location>
        <begin position="227"/>
        <end position="238"/>
    </location>
</feature>
<proteinExistence type="predicted"/>
<evidence type="ECO:0000256" key="1">
    <source>
        <dbReference type="SAM" id="MobiDB-lite"/>
    </source>
</evidence>
<dbReference type="EMBL" id="KB469296">
    <property type="protein sequence ID" value="EPQ60235.1"/>
    <property type="molecule type" value="Genomic_DNA"/>
</dbReference>
<keyword evidence="2" id="KW-0472">Membrane</keyword>
<keyword evidence="2" id="KW-1133">Transmembrane helix</keyword>
<evidence type="ECO:0000313" key="3">
    <source>
        <dbReference type="EMBL" id="EPQ60235.1"/>
    </source>
</evidence>
<evidence type="ECO:0000256" key="2">
    <source>
        <dbReference type="SAM" id="Phobius"/>
    </source>
</evidence>
<dbReference type="KEGG" id="gtr:GLOTRDRAFT_67666"/>
<feature type="compositionally biased region" description="Acidic residues" evidence="1">
    <location>
        <begin position="244"/>
        <end position="258"/>
    </location>
</feature>
<organism evidence="3 4">
    <name type="scientific">Gloeophyllum trabeum (strain ATCC 11539 / FP-39264 / Madison 617)</name>
    <name type="common">Brown rot fungus</name>
    <dbReference type="NCBI Taxonomy" id="670483"/>
    <lineage>
        <taxon>Eukaryota</taxon>
        <taxon>Fungi</taxon>
        <taxon>Dikarya</taxon>
        <taxon>Basidiomycota</taxon>
        <taxon>Agaricomycotina</taxon>
        <taxon>Agaricomycetes</taxon>
        <taxon>Gloeophyllales</taxon>
        <taxon>Gloeophyllaceae</taxon>
        <taxon>Gloeophyllum</taxon>
    </lineage>
</organism>
<dbReference type="AlphaFoldDB" id="S7RZ21"/>
<dbReference type="OrthoDB" id="73901at2759"/>
<keyword evidence="4" id="KW-1185">Reference proteome</keyword>
<sequence>MKMDGWEDRLHFAYLGEHVLFGSLRLNSSAHFFLAACLTIFICLTERLLTLALSKHWCPLTSIRHSRLRNALWRTALYWIVTLNRLLYMLVAMTFHLGLLLVTVTALSVGQFMMEYLDAPSPRPHTRDSYGVKEPLLSPDSPILNAVRMDRMTGRPRSKSKPDSIFIHPNESNIARADAVALEMGIGGDTELVKGNIYPEDQDTWELGRGKEIARALLSGTSKEKPNTMQSHNRSGSRQRLFDIGEEESSSDEEPGFP</sequence>
<dbReference type="GeneID" id="19307816"/>
<dbReference type="Proteomes" id="UP000030669">
    <property type="component" value="Unassembled WGS sequence"/>
</dbReference>
<dbReference type="HOGENOM" id="CLU_102614_0_0_1"/>
<keyword evidence="2" id="KW-0812">Transmembrane</keyword>
<evidence type="ECO:0000313" key="4">
    <source>
        <dbReference type="Proteomes" id="UP000030669"/>
    </source>
</evidence>
<gene>
    <name evidence="3" type="ORF">GLOTRDRAFT_67666</name>
</gene>
<feature type="transmembrane region" description="Helical" evidence="2">
    <location>
        <begin position="97"/>
        <end position="117"/>
    </location>
</feature>
<protein>
    <submittedName>
        <fullName evidence="3">Copper transporter</fullName>
    </submittedName>
</protein>
<dbReference type="eggNOG" id="ENOG502SC5J">
    <property type="taxonomic scope" value="Eukaryota"/>
</dbReference>
<dbReference type="RefSeq" id="XP_007860690.1">
    <property type="nucleotide sequence ID" value="XM_007862499.1"/>
</dbReference>
<accession>S7RZ21</accession>
<reference evidence="3 4" key="1">
    <citation type="journal article" date="2012" name="Science">
        <title>The Paleozoic origin of enzymatic lignin decomposition reconstructed from 31 fungal genomes.</title>
        <authorList>
            <person name="Floudas D."/>
            <person name="Binder M."/>
            <person name="Riley R."/>
            <person name="Barry K."/>
            <person name="Blanchette R.A."/>
            <person name="Henrissat B."/>
            <person name="Martinez A.T."/>
            <person name="Otillar R."/>
            <person name="Spatafora J.W."/>
            <person name="Yadav J.S."/>
            <person name="Aerts A."/>
            <person name="Benoit I."/>
            <person name="Boyd A."/>
            <person name="Carlson A."/>
            <person name="Copeland A."/>
            <person name="Coutinho P.M."/>
            <person name="de Vries R.P."/>
            <person name="Ferreira P."/>
            <person name="Findley K."/>
            <person name="Foster B."/>
            <person name="Gaskell J."/>
            <person name="Glotzer D."/>
            <person name="Gorecki P."/>
            <person name="Heitman J."/>
            <person name="Hesse C."/>
            <person name="Hori C."/>
            <person name="Igarashi K."/>
            <person name="Jurgens J.A."/>
            <person name="Kallen N."/>
            <person name="Kersten P."/>
            <person name="Kohler A."/>
            <person name="Kuees U."/>
            <person name="Kumar T.K.A."/>
            <person name="Kuo A."/>
            <person name="LaButti K."/>
            <person name="Larrondo L.F."/>
            <person name="Lindquist E."/>
            <person name="Ling A."/>
            <person name="Lombard V."/>
            <person name="Lucas S."/>
            <person name="Lundell T."/>
            <person name="Martin R."/>
            <person name="McLaughlin D.J."/>
            <person name="Morgenstern I."/>
            <person name="Morin E."/>
            <person name="Murat C."/>
            <person name="Nagy L.G."/>
            <person name="Nolan M."/>
            <person name="Ohm R.A."/>
            <person name="Patyshakuliyeva A."/>
            <person name="Rokas A."/>
            <person name="Ruiz-Duenas F.J."/>
            <person name="Sabat G."/>
            <person name="Salamov A."/>
            <person name="Samejima M."/>
            <person name="Schmutz J."/>
            <person name="Slot J.C."/>
            <person name="St John F."/>
            <person name="Stenlid J."/>
            <person name="Sun H."/>
            <person name="Sun S."/>
            <person name="Syed K."/>
            <person name="Tsang A."/>
            <person name="Wiebenga A."/>
            <person name="Young D."/>
            <person name="Pisabarro A."/>
            <person name="Eastwood D.C."/>
            <person name="Martin F."/>
            <person name="Cullen D."/>
            <person name="Grigoriev I.V."/>
            <person name="Hibbett D.S."/>
        </authorList>
    </citation>
    <scope>NUCLEOTIDE SEQUENCE [LARGE SCALE GENOMIC DNA]</scope>
    <source>
        <strain evidence="3 4">ATCC 11539</strain>
    </source>
</reference>
<dbReference type="OMA" id="RLMYMLI"/>
<name>S7RZ21_GLOTA</name>